<dbReference type="Gene3D" id="2.60.120.920">
    <property type="match status" value="1"/>
</dbReference>
<dbReference type="OrthoDB" id="292319at2759"/>
<gene>
    <name evidence="2" type="ORF">MENT_LOCUS36801</name>
</gene>
<reference evidence="2 3" key="1">
    <citation type="submission" date="2020-08" db="EMBL/GenBank/DDBJ databases">
        <authorList>
            <person name="Koutsovoulos G."/>
            <person name="Danchin GJ E."/>
        </authorList>
    </citation>
    <scope>NUCLEOTIDE SEQUENCE [LARGE SCALE GENOMIC DNA]</scope>
</reference>
<organism evidence="2 3">
    <name type="scientific">Meloidogyne enterolobii</name>
    <name type="common">Root-knot nematode worm</name>
    <name type="synonym">Meloidogyne mayaguensis</name>
    <dbReference type="NCBI Taxonomy" id="390850"/>
    <lineage>
        <taxon>Eukaryota</taxon>
        <taxon>Metazoa</taxon>
        <taxon>Ecdysozoa</taxon>
        <taxon>Nematoda</taxon>
        <taxon>Chromadorea</taxon>
        <taxon>Rhabditida</taxon>
        <taxon>Tylenchina</taxon>
        <taxon>Tylenchomorpha</taxon>
        <taxon>Tylenchoidea</taxon>
        <taxon>Meloidogynidae</taxon>
        <taxon>Meloidogyninae</taxon>
        <taxon>Meloidogyne</taxon>
    </lineage>
</organism>
<feature type="coiled-coil region" evidence="1">
    <location>
        <begin position="75"/>
        <end position="102"/>
    </location>
</feature>
<dbReference type="AlphaFoldDB" id="A0A6V7WBE3"/>
<dbReference type="Proteomes" id="UP000580250">
    <property type="component" value="Unassembled WGS sequence"/>
</dbReference>
<dbReference type="InterPro" id="IPR043136">
    <property type="entry name" value="B30.2/SPRY_sf"/>
</dbReference>
<protein>
    <submittedName>
        <fullName evidence="2">Uncharacterized protein</fullName>
    </submittedName>
</protein>
<accession>A0A6V7WBE3</accession>
<proteinExistence type="predicted"/>
<keyword evidence="1" id="KW-0175">Coiled coil</keyword>
<feature type="coiled-coil region" evidence="1">
    <location>
        <begin position="137"/>
        <end position="305"/>
    </location>
</feature>
<evidence type="ECO:0000313" key="2">
    <source>
        <dbReference type="EMBL" id="CAD2184445.1"/>
    </source>
</evidence>
<name>A0A6V7WBE3_MELEN</name>
<sequence length="559" mass="65251">MKKQLEEWSFCTNSSDNINNSNKIEEESNSSIVVVDKEKEEGLKEESLNIKDKIFETSFDCGTSCGSCYLSKNIINSLLQRIEKLEETNINNKENCQNIEGQFAENAVKTKNFEKIIQQKDVKINLLEIKKQMTDMKADHYEHLVEIQNEIKQIKTENEANIKIMKQKNKEKYQQLETENKNKIENLEKIIEEKEVKINSISEDIKQCMNKLEVDNDQKIILFQKEITNKLEQQDKENCQSLELKIQKIEEENNDKITNLEKIIEQKDEKINLLEGEVKKAEETINALNKKIDNLTEEQEHLFNVIIKKPKYTQIKNKWKYFDNIRKCCEDNCVNTKTPTGKCKNGNGFIEIINNTDIKYNKCIEEGIRKILSAAFLSYSAECCFSIKNINLGENKRAHFDAEIRLNKPKNKCNFASLFYYYEIKIKKEGPEYSAFGFRNTKEYILLENNGYICYESPSNTAEISFQIPSFSWKDGDVFGCGLVFPPTKMLEKNSYVFFTQNGNQIGKAILLNEESDDYYELYLSLYSHSIEANFGNDLEAKPYCFDISKHLFAEEFYN</sequence>
<evidence type="ECO:0000313" key="3">
    <source>
        <dbReference type="Proteomes" id="UP000580250"/>
    </source>
</evidence>
<comment type="caution">
    <text evidence="2">The sequence shown here is derived from an EMBL/GenBank/DDBJ whole genome shotgun (WGS) entry which is preliminary data.</text>
</comment>
<evidence type="ECO:0000256" key="1">
    <source>
        <dbReference type="SAM" id="Coils"/>
    </source>
</evidence>
<dbReference type="EMBL" id="CAJEWN010000502">
    <property type="protein sequence ID" value="CAD2184445.1"/>
    <property type="molecule type" value="Genomic_DNA"/>
</dbReference>